<feature type="compositionally biased region" description="Low complexity" evidence="1">
    <location>
        <begin position="167"/>
        <end position="181"/>
    </location>
</feature>
<dbReference type="AlphaFoldDB" id="A0A1G7CMF9"/>
<protein>
    <recommendedName>
        <fullName evidence="2">Zinc-ribbon domain-containing protein</fullName>
    </recommendedName>
</protein>
<dbReference type="EMBL" id="FNAD01000020">
    <property type="protein sequence ID" value="SDE39635.1"/>
    <property type="molecule type" value="Genomic_DNA"/>
</dbReference>
<feature type="region of interest" description="Disordered" evidence="1">
    <location>
        <begin position="499"/>
        <end position="713"/>
    </location>
</feature>
<evidence type="ECO:0000259" key="2">
    <source>
        <dbReference type="Pfam" id="PF13240"/>
    </source>
</evidence>
<dbReference type="InterPro" id="IPR026870">
    <property type="entry name" value="Zinc_ribbon_dom"/>
</dbReference>
<feature type="compositionally biased region" description="Acidic residues" evidence="1">
    <location>
        <begin position="374"/>
        <end position="405"/>
    </location>
</feature>
<feature type="region of interest" description="Disordered" evidence="1">
    <location>
        <begin position="1"/>
        <end position="229"/>
    </location>
</feature>
<evidence type="ECO:0000313" key="3">
    <source>
        <dbReference type="EMBL" id="SDE39635.1"/>
    </source>
</evidence>
<dbReference type="RefSeq" id="WP_143015070.1">
    <property type="nucleotide sequence ID" value="NZ_FNAD01000020.1"/>
</dbReference>
<dbReference type="STRING" id="58114.SAMN05216270_12031"/>
<feature type="compositionally biased region" description="Low complexity" evidence="1">
    <location>
        <begin position="111"/>
        <end position="144"/>
    </location>
</feature>
<feature type="compositionally biased region" description="Basic and acidic residues" evidence="1">
    <location>
        <begin position="626"/>
        <end position="637"/>
    </location>
</feature>
<dbReference type="Proteomes" id="UP000198949">
    <property type="component" value="Unassembled WGS sequence"/>
</dbReference>
<feature type="region of interest" description="Disordered" evidence="1">
    <location>
        <begin position="258"/>
        <end position="439"/>
    </location>
</feature>
<dbReference type="OrthoDB" id="5198730at2"/>
<feature type="compositionally biased region" description="Pro residues" evidence="1">
    <location>
        <begin position="26"/>
        <end position="44"/>
    </location>
</feature>
<feature type="compositionally biased region" description="Basic and acidic residues" evidence="1">
    <location>
        <begin position="499"/>
        <end position="515"/>
    </location>
</feature>
<evidence type="ECO:0000313" key="4">
    <source>
        <dbReference type="Proteomes" id="UP000198949"/>
    </source>
</evidence>
<dbReference type="Pfam" id="PF13240">
    <property type="entry name" value="Zn_Ribbon_1"/>
    <property type="match status" value="1"/>
</dbReference>
<evidence type="ECO:0000256" key="1">
    <source>
        <dbReference type="SAM" id="MobiDB-lite"/>
    </source>
</evidence>
<feature type="compositionally biased region" description="Low complexity" evidence="1">
    <location>
        <begin position="47"/>
        <end position="58"/>
    </location>
</feature>
<feature type="domain" description="Zinc-ribbon" evidence="2">
    <location>
        <begin position="6"/>
        <end position="27"/>
    </location>
</feature>
<feature type="compositionally biased region" description="Pro residues" evidence="1">
    <location>
        <begin position="198"/>
        <end position="213"/>
    </location>
</feature>
<organism evidence="3 4">
    <name type="scientific">Glycomyces harbinensis</name>
    <dbReference type="NCBI Taxonomy" id="58114"/>
    <lineage>
        <taxon>Bacteria</taxon>
        <taxon>Bacillati</taxon>
        <taxon>Actinomycetota</taxon>
        <taxon>Actinomycetes</taxon>
        <taxon>Glycomycetales</taxon>
        <taxon>Glycomycetaceae</taxon>
        <taxon>Glycomyces</taxon>
    </lineage>
</organism>
<keyword evidence="4" id="KW-1185">Reference proteome</keyword>
<reference evidence="4" key="1">
    <citation type="submission" date="2016-10" db="EMBL/GenBank/DDBJ databases">
        <authorList>
            <person name="Varghese N."/>
            <person name="Submissions S."/>
        </authorList>
    </citation>
    <scope>NUCLEOTIDE SEQUENCE [LARGE SCALE GENOMIC DNA]</scope>
    <source>
        <strain evidence="4">CGMCC 4.3516</strain>
    </source>
</reference>
<gene>
    <name evidence="3" type="ORF">SAMN05216270_12031</name>
</gene>
<accession>A0A1G7CMF9</accession>
<sequence length="713" mass="72553">MDANSCSSCGKRLTSGQRRCPQCGAPLPPPFGGFPAEPQYPPPSQSANYGAPAAYGAAQVPTYAPPGQPPEPTYAPPGAYQPSAAPEGYGAGQGQAAVPQYGQPGSPPAPHHAAPQGWAPPGMPPQGQAPGYGAPMPPASGSAQVPPYPPHGPASGAAQVPQPYPSAPQFQQPPQSYQAGPPYQPPQPYQSSQSLPPVAAPQPAMPPVSPPVPQGQYAPSPEGQFTVPPVPYQAEASASAFGEPPIAAPVTGVPFAAPPAGGFSLPSTDSAAFAAPGPDQASPDGTQILRRTPAVAAAAPFADPGPAQPPAAASGFSMPPADSTPGAAYATPSPEPALSTPSPFAESAPRFDAPPAEPPAPVPSGSERPTPAEVVEDDDDGPMWDDLPDPQEDDGDVELSAEDETSLAGLGDDVPGESLPPAPPSAPGLAEDGETADSVVEPELDEALAAAAVMEAPSPGADLVEAVEAATELADAAGVSVPEPVIALGANANDSVFDAADHSLESGATVHERASEPSVFDEPTPPQPEPVPDPQPTPPQPTPTPTPPRPTPQPEPVPNPEPRPPSPQPAPDPLPQPEPVPHPEPGPPFPRVNDSPFSDAAPIEEFDAIEPAKPTIDDGDTEDHPEEGPKSEIEASRKKIVNAPDISLFEEPSTKRTGSHQLPPSAWPPVDGDGFAPGRAHVKNHLERSELPEHIPLPRPTVYGAKPEAETGE</sequence>
<feature type="compositionally biased region" description="Low complexity" evidence="1">
    <location>
        <begin position="293"/>
        <end position="313"/>
    </location>
</feature>
<feature type="compositionally biased region" description="Pro residues" evidence="1">
    <location>
        <begin position="523"/>
        <end position="590"/>
    </location>
</feature>
<feature type="compositionally biased region" description="Basic and acidic residues" evidence="1">
    <location>
        <begin position="684"/>
        <end position="693"/>
    </location>
</feature>
<proteinExistence type="predicted"/>
<name>A0A1G7CMF9_9ACTN</name>
<feature type="compositionally biased region" description="Pro residues" evidence="1">
    <location>
        <begin position="63"/>
        <end position="75"/>
    </location>
</feature>